<dbReference type="EMBL" id="JACHXF010000022">
    <property type="protein sequence ID" value="MBB3100088.1"/>
    <property type="molecule type" value="Genomic_DNA"/>
</dbReference>
<sequence length="49" mass="5049">MRTSNSTPLASDAGIRRSVADLPADGELLDRLGDLITALDPKVAPAVTS</sequence>
<gene>
    <name evidence="1" type="ORF">FHR83_007806</name>
</gene>
<protein>
    <submittedName>
        <fullName evidence="1">Uncharacterized protein</fullName>
    </submittedName>
</protein>
<evidence type="ECO:0000313" key="1">
    <source>
        <dbReference type="EMBL" id="MBB3100088.1"/>
    </source>
</evidence>
<dbReference type="RefSeq" id="WP_183226148.1">
    <property type="nucleotide sequence ID" value="NZ_BMPW01000012.1"/>
</dbReference>
<organism evidence="1 2">
    <name type="scientific">Actinoplanes campanulatus</name>
    <dbReference type="NCBI Taxonomy" id="113559"/>
    <lineage>
        <taxon>Bacteria</taxon>
        <taxon>Bacillati</taxon>
        <taxon>Actinomycetota</taxon>
        <taxon>Actinomycetes</taxon>
        <taxon>Micromonosporales</taxon>
        <taxon>Micromonosporaceae</taxon>
        <taxon>Actinoplanes</taxon>
    </lineage>
</organism>
<accession>A0A7W5FIT8</accession>
<evidence type="ECO:0000313" key="2">
    <source>
        <dbReference type="Proteomes" id="UP000590749"/>
    </source>
</evidence>
<dbReference type="Proteomes" id="UP000590749">
    <property type="component" value="Unassembled WGS sequence"/>
</dbReference>
<name>A0A7W5FIT8_9ACTN</name>
<comment type="caution">
    <text evidence="1">The sequence shown here is derived from an EMBL/GenBank/DDBJ whole genome shotgun (WGS) entry which is preliminary data.</text>
</comment>
<keyword evidence="2" id="KW-1185">Reference proteome</keyword>
<dbReference type="AlphaFoldDB" id="A0A7W5FIT8"/>
<proteinExistence type="predicted"/>
<reference evidence="1 2" key="1">
    <citation type="submission" date="2020-08" db="EMBL/GenBank/DDBJ databases">
        <title>Genomic Encyclopedia of Type Strains, Phase III (KMG-III): the genomes of soil and plant-associated and newly described type strains.</title>
        <authorList>
            <person name="Whitman W."/>
        </authorList>
    </citation>
    <scope>NUCLEOTIDE SEQUENCE [LARGE SCALE GENOMIC DNA]</scope>
    <source>
        <strain evidence="1 2">CECT 3287</strain>
    </source>
</reference>